<gene>
    <name evidence="3" type="ordered locus">Kfla_4885</name>
</gene>
<reference evidence="3 4" key="2">
    <citation type="journal article" date="2010" name="Stand. Genomic Sci.">
        <title>Complete genome sequence of Kribbella flavida type strain (IFO 14399).</title>
        <authorList>
            <person name="Pukall R."/>
            <person name="Lapidus A."/>
            <person name="Glavina Del Rio T."/>
            <person name="Copeland A."/>
            <person name="Tice H."/>
            <person name="Cheng J.-F."/>
            <person name="Lucas S."/>
            <person name="Chen F."/>
            <person name="Nolan M."/>
            <person name="LaButti K."/>
            <person name="Pati A."/>
            <person name="Ivanova N."/>
            <person name="Mavrommatis K."/>
            <person name="Mikhailova N."/>
            <person name="Pitluck S."/>
            <person name="Bruce D."/>
            <person name="Goodwin L."/>
            <person name="Land M."/>
            <person name="Hauser L."/>
            <person name="Chang Y.-J."/>
            <person name="Jeffries C.D."/>
            <person name="Chen A."/>
            <person name="Palaniappan K."/>
            <person name="Chain P."/>
            <person name="Rohde M."/>
            <person name="Goeker M."/>
            <person name="Bristow J."/>
            <person name="Eisen J.A."/>
            <person name="Markowitz V."/>
            <person name="Hugenholtz P."/>
            <person name="Kyrpides N.C."/>
            <person name="Klenk H.-P."/>
            <person name="Brettin T."/>
        </authorList>
    </citation>
    <scope>NUCLEOTIDE SEQUENCE [LARGE SCALE GENOMIC DNA]</scope>
    <source>
        <strain evidence="4">DSM 17836 / JCM 10339 / NBRC 14399</strain>
    </source>
</reference>
<dbReference type="Pfam" id="PF13365">
    <property type="entry name" value="Trypsin_2"/>
    <property type="match status" value="1"/>
</dbReference>
<dbReference type="Proteomes" id="UP000007967">
    <property type="component" value="Chromosome"/>
</dbReference>
<organism evidence="3 4">
    <name type="scientific">Kribbella flavida (strain DSM 17836 / JCM 10339 / NBRC 14399)</name>
    <dbReference type="NCBI Taxonomy" id="479435"/>
    <lineage>
        <taxon>Bacteria</taxon>
        <taxon>Bacillati</taxon>
        <taxon>Actinomycetota</taxon>
        <taxon>Actinomycetes</taxon>
        <taxon>Propionibacteriales</taxon>
        <taxon>Kribbellaceae</taxon>
        <taxon>Kribbella</taxon>
    </lineage>
</organism>
<evidence type="ECO:0000256" key="2">
    <source>
        <dbReference type="SAM" id="Phobius"/>
    </source>
</evidence>
<dbReference type="eggNOG" id="COG0265">
    <property type="taxonomic scope" value="Bacteria"/>
</dbReference>
<name>D2Q0V1_KRIFD</name>
<dbReference type="AlphaFoldDB" id="D2Q0V1"/>
<dbReference type="EMBL" id="CP001736">
    <property type="protein sequence ID" value="ADB33901.1"/>
    <property type="molecule type" value="Genomic_DNA"/>
</dbReference>
<proteinExistence type="predicted"/>
<feature type="transmembrane region" description="Helical" evidence="2">
    <location>
        <begin position="70"/>
        <end position="89"/>
    </location>
</feature>
<dbReference type="Gene3D" id="2.40.10.120">
    <property type="match status" value="1"/>
</dbReference>
<dbReference type="HOGENOM" id="CLU_655196_0_0_11"/>
<evidence type="ECO:0000313" key="3">
    <source>
        <dbReference type="EMBL" id="ADB33901.1"/>
    </source>
</evidence>
<evidence type="ECO:0008006" key="5">
    <source>
        <dbReference type="Google" id="ProtNLM"/>
    </source>
</evidence>
<evidence type="ECO:0000313" key="4">
    <source>
        <dbReference type="Proteomes" id="UP000007967"/>
    </source>
</evidence>
<dbReference type="STRING" id="479435.Kfla_4885"/>
<dbReference type="KEGG" id="kfl:Kfla_4885"/>
<keyword evidence="2" id="KW-1133">Transmembrane helix</keyword>
<keyword evidence="4" id="KW-1185">Reference proteome</keyword>
<feature type="region of interest" description="Disordered" evidence="1">
    <location>
        <begin position="1"/>
        <end position="59"/>
    </location>
</feature>
<evidence type="ECO:0000256" key="1">
    <source>
        <dbReference type="SAM" id="MobiDB-lite"/>
    </source>
</evidence>
<dbReference type="RefSeq" id="WP_012922455.1">
    <property type="nucleotide sequence ID" value="NC_013729.1"/>
</dbReference>
<reference evidence="4" key="1">
    <citation type="submission" date="2009-09" db="EMBL/GenBank/DDBJ databases">
        <title>The complete genome of Kribbella flavida DSM 17836.</title>
        <authorList>
            <consortium name="US DOE Joint Genome Institute (JGI-PGF)"/>
            <person name="Lucas S."/>
            <person name="Copeland A."/>
            <person name="Lapidus A."/>
            <person name="Glavina del Rio T."/>
            <person name="Dalin E."/>
            <person name="Tice H."/>
            <person name="Bruce D."/>
            <person name="Goodwin L."/>
            <person name="Pitluck S."/>
            <person name="Kyrpides N."/>
            <person name="Mavromatis K."/>
            <person name="Ivanova N."/>
            <person name="Saunders E."/>
            <person name="Brettin T."/>
            <person name="Detter J.C."/>
            <person name="Han C."/>
            <person name="Larimer F."/>
            <person name="Land M."/>
            <person name="Hauser L."/>
            <person name="Markowitz V."/>
            <person name="Cheng J.-F."/>
            <person name="Hugenholtz P."/>
            <person name="Woyke T."/>
            <person name="Wu D."/>
            <person name="Pukall R."/>
            <person name="Klenk H.-P."/>
            <person name="Eisen J.A."/>
        </authorList>
    </citation>
    <scope>NUCLEOTIDE SEQUENCE [LARGE SCALE GENOMIC DNA]</scope>
    <source>
        <strain evidence="4">DSM 17836 / JCM 10339 / NBRC 14399</strain>
    </source>
</reference>
<keyword evidence="2" id="KW-0812">Transmembrane</keyword>
<sequence length="419" mass="43519">MAEQGSDGLPGPRRELPRPPRRVPSWAAEHDGGPSRATGPQTAIQPRPRMPVARRDGAAPGGPPKLRIRFLVPLIVFVLVLGAGAGWLVRAQSLSLDAGEVLDTVGPSLVQVLATTCDGTGQATGVLLPDGIVLTAASAIRKPVSVGLLTRDGKVRRADVLGVNPNGIAVLRMAGRRDKPTATLAPELPDPSADRALVSYQLSGEQAVAQAGTADEPRKLTEIVDGGALGAPLLDNRGRVIGLVTGDTVATGKVIGLEELRGFAGPDPALVPEPIGTCQARGPQSPVEPDLAVANTPLAGEVQRTLAEYLDTLNQHDFAAMQATYSDRVERLNTPGGDAKKHGTSYAFGAVITAVTATGGGSDADARMTFTVLFSPTSAGANGKTCGQLEILYHLVREQQRLRIDGAKTLANRPGCDTD</sequence>
<dbReference type="InterPro" id="IPR009003">
    <property type="entry name" value="Peptidase_S1_PA"/>
</dbReference>
<accession>D2Q0V1</accession>
<keyword evidence="2" id="KW-0472">Membrane</keyword>
<protein>
    <recommendedName>
        <fullName evidence="5">Serine protease</fullName>
    </recommendedName>
</protein>
<dbReference type="SUPFAM" id="SSF50494">
    <property type="entry name" value="Trypsin-like serine proteases"/>
    <property type="match status" value="1"/>
</dbReference>
<dbReference type="OrthoDB" id="3827631at2"/>